<organism evidence="9 10">
    <name type="scientific">Filimonas zeae</name>
    <dbReference type="NCBI Taxonomy" id="1737353"/>
    <lineage>
        <taxon>Bacteria</taxon>
        <taxon>Pseudomonadati</taxon>
        <taxon>Bacteroidota</taxon>
        <taxon>Chitinophagia</taxon>
        <taxon>Chitinophagales</taxon>
        <taxon>Chitinophagaceae</taxon>
        <taxon>Filimonas</taxon>
    </lineage>
</organism>
<dbReference type="GO" id="GO:0009279">
    <property type="term" value="C:cell outer membrane"/>
    <property type="evidence" value="ECO:0007669"/>
    <property type="project" value="UniProtKB-SubCell"/>
</dbReference>
<accession>A0A917IP09</accession>
<name>A0A917IP09_9BACT</name>
<dbReference type="InterPro" id="IPR011990">
    <property type="entry name" value="TPR-like_helical_dom_sf"/>
</dbReference>
<dbReference type="AlphaFoldDB" id="A0A917IP09"/>
<dbReference type="Pfam" id="PF07980">
    <property type="entry name" value="SusD_RagB"/>
    <property type="match status" value="1"/>
</dbReference>
<proteinExistence type="inferred from homology"/>
<dbReference type="SUPFAM" id="SSF48452">
    <property type="entry name" value="TPR-like"/>
    <property type="match status" value="1"/>
</dbReference>
<evidence type="ECO:0000256" key="4">
    <source>
        <dbReference type="ARBA" id="ARBA00023136"/>
    </source>
</evidence>
<evidence type="ECO:0000256" key="2">
    <source>
        <dbReference type="ARBA" id="ARBA00006275"/>
    </source>
</evidence>
<keyword evidence="3 6" id="KW-0732">Signal</keyword>
<dbReference type="InterPro" id="IPR012944">
    <property type="entry name" value="SusD_RagB_dom"/>
</dbReference>
<dbReference type="Proteomes" id="UP000627292">
    <property type="component" value="Unassembled WGS sequence"/>
</dbReference>
<sequence length="506" mass="56959">MKSRYITCYLLLILMCCPACKKFLDQDPVSVVTDDTSWKTEDDANAQVAGCYSLIRSAFNSACSFYTYGDLPTDYWADVADGNLKNIYLMNWAISVSSGDIHDVKLKLRVWTPFYASVQQSNRCIYFLNRMPNGSFAGNDVDEQQARRNKYLAEARFCRAFNYFYMARVWGDVPLDTAYQRDISGITSDPRVAQEQVLQCAISDLNFARKWLDYKDAASGDRVVRADKGAAFTLLAHIYAWKGAYDSCRMACDSVIQQGGYSLVNGAAYHSIYSGQSAEGIFEIAQNLSTESITATSEASIAFHTLAAPFIPTVTTPRWQVNINVLNQLFSDTTDKRYVNGFTYINSGSNRFYFCKKYSDITPVAANNVTYYLQKNNIPVFRLADVYLLRAEAKAAAPAPDYGGVIADLNTVRNRAGIKELQVSDIAGRAALIDSVTAERGRELFLEGSRYYDLVRNERLTGVSKFLFITHAEFLKGKYYWPVDPSLMITNAGLRQTPYWQQLLTR</sequence>
<feature type="domain" description="RagB/SusD" evidence="7">
    <location>
        <begin position="345"/>
        <end position="465"/>
    </location>
</feature>
<dbReference type="CDD" id="cd08977">
    <property type="entry name" value="SusD"/>
    <property type="match status" value="1"/>
</dbReference>
<comment type="similarity">
    <text evidence="2">Belongs to the SusD family.</text>
</comment>
<dbReference type="InterPro" id="IPR033985">
    <property type="entry name" value="SusD-like_N"/>
</dbReference>
<evidence type="ECO:0000256" key="5">
    <source>
        <dbReference type="ARBA" id="ARBA00023237"/>
    </source>
</evidence>
<protein>
    <submittedName>
        <fullName evidence="9">Starch-binding protein</fullName>
    </submittedName>
</protein>
<evidence type="ECO:0000256" key="1">
    <source>
        <dbReference type="ARBA" id="ARBA00004442"/>
    </source>
</evidence>
<evidence type="ECO:0000313" key="9">
    <source>
        <dbReference type="EMBL" id="GGH59552.1"/>
    </source>
</evidence>
<comment type="subcellular location">
    <subcellularLocation>
        <location evidence="1">Cell outer membrane</location>
    </subcellularLocation>
</comment>
<evidence type="ECO:0000256" key="6">
    <source>
        <dbReference type="SAM" id="SignalP"/>
    </source>
</evidence>
<keyword evidence="10" id="KW-1185">Reference proteome</keyword>
<dbReference type="RefSeq" id="WP_188950532.1">
    <property type="nucleotide sequence ID" value="NZ_BMIB01000001.1"/>
</dbReference>
<evidence type="ECO:0000313" key="10">
    <source>
        <dbReference type="Proteomes" id="UP000627292"/>
    </source>
</evidence>
<reference evidence="9" key="2">
    <citation type="submission" date="2020-09" db="EMBL/GenBank/DDBJ databases">
        <authorList>
            <person name="Sun Q."/>
            <person name="Zhou Y."/>
        </authorList>
    </citation>
    <scope>NUCLEOTIDE SEQUENCE</scope>
    <source>
        <strain evidence="9">CGMCC 1.15290</strain>
    </source>
</reference>
<feature type="domain" description="SusD-like N-terminal" evidence="8">
    <location>
        <begin position="97"/>
        <end position="239"/>
    </location>
</feature>
<evidence type="ECO:0000259" key="8">
    <source>
        <dbReference type="Pfam" id="PF14322"/>
    </source>
</evidence>
<feature type="chain" id="PRO_5037688481" evidence="6">
    <location>
        <begin position="22"/>
        <end position="506"/>
    </location>
</feature>
<comment type="caution">
    <text evidence="9">The sequence shown here is derived from an EMBL/GenBank/DDBJ whole genome shotgun (WGS) entry which is preliminary data.</text>
</comment>
<dbReference type="Pfam" id="PF14322">
    <property type="entry name" value="SusD-like_3"/>
    <property type="match status" value="1"/>
</dbReference>
<evidence type="ECO:0000256" key="3">
    <source>
        <dbReference type="ARBA" id="ARBA00022729"/>
    </source>
</evidence>
<feature type="signal peptide" evidence="6">
    <location>
        <begin position="1"/>
        <end position="21"/>
    </location>
</feature>
<dbReference type="Gene3D" id="1.25.40.390">
    <property type="match status" value="1"/>
</dbReference>
<gene>
    <name evidence="9" type="ORF">GCM10011379_06450</name>
</gene>
<keyword evidence="4" id="KW-0472">Membrane</keyword>
<reference evidence="9" key="1">
    <citation type="journal article" date="2014" name="Int. J. Syst. Evol. Microbiol.">
        <title>Complete genome sequence of Corynebacterium casei LMG S-19264T (=DSM 44701T), isolated from a smear-ripened cheese.</title>
        <authorList>
            <consortium name="US DOE Joint Genome Institute (JGI-PGF)"/>
            <person name="Walter F."/>
            <person name="Albersmeier A."/>
            <person name="Kalinowski J."/>
            <person name="Ruckert C."/>
        </authorList>
    </citation>
    <scope>NUCLEOTIDE SEQUENCE</scope>
    <source>
        <strain evidence="9">CGMCC 1.15290</strain>
    </source>
</reference>
<keyword evidence="5" id="KW-0998">Cell outer membrane</keyword>
<dbReference type="EMBL" id="BMIB01000001">
    <property type="protein sequence ID" value="GGH59552.1"/>
    <property type="molecule type" value="Genomic_DNA"/>
</dbReference>
<evidence type="ECO:0000259" key="7">
    <source>
        <dbReference type="Pfam" id="PF07980"/>
    </source>
</evidence>